<keyword evidence="8" id="KW-0902">Two-component regulatory system</keyword>
<dbReference type="InterPro" id="IPR035965">
    <property type="entry name" value="PAS-like_dom_sf"/>
</dbReference>
<dbReference type="EC" id="2.7.13.3" evidence="2"/>
<dbReference type="FunFam" id="3.30.565.10:FF:000006">
    <property type="entry name" value="Sensor histidine kinase WalK"/>
    <property type="match status" value="1"/>
</dbReference>
<name>A0A846MMJ8_9BACT</name>
<dbReference type="InterPro" id="IPR036097">
    <property type="entry name" value="HisK_dim/P_sf"/>
</dbReference>
<keyword evidence="5" id="KW-0547">Nucleotide-binding</keyword>
<dbReference type="GO" id="GO:0005524">
    <property type="term" value="F:ATP binding"/>
    <property type="evidence" value="ECO:0007669"/>
    <property type="project" value="UniProtKB-KW"/>
</dbReference>
<dbReference type="InterPro" id="IPR036890">
    <property type="entry name" value="HATPase_C_sf"/>
</dbReference>
<feature type="domain" description="Histidine kinase" evidence="11">
    <location>
        <begin position="418"/>
        <end position="662"/>
    </location>
</feature>
<protein>
    <recommendedName>
        <fullName evidence="2">histidine kinase</fullName>
        <ecNumber evidence="2">2.7.13.3</ecNumber>
    </recommendedName>
</protein>
<accession>A0A846MMJ8</accession>
<dbReference type="InterPro" id="IPR000014">
    <property type="entry name" value="PAS"/>
</dbReference>
<dbReference type="Pfam" id="PF02518">
    <property type="entry name" value="HATPase_c"/>
    <property type="match status" value="1"/>
</dbReference>
<evidence type="ECO:0000313" key="12">
    <source>
        <dbReference type="EMBL" id="NIK72652.1"/>
    </source>
</evidence>
<keyword evidence="10" id="KW-0472">Membrane</keyword>
<proteinExistence type="predicted"/>
<dbReference type="SMART" id="SM00387">
    <property type="entry name" value="HATPase_c"/>
    <property type="match status" value="1"/>
</dbReference>
<evidence type="ECO:0000256" key="4">
    <source>
        <dbReference type="ARBA" id="ARBA00022679"/>
    </source>
</evidence>
<evidence type="ECO:0000256" key="5">
    <source>
        <dbReference type="ARBA" id="ARBA00022741"/>
    </source>
</evidence>
<feature type="transmembrane region" description="Helical" evidence="10">
    <location>
        <begin position="130"/>
        <end position="146"/>
    </location>
</feature>
<evidence type="ECO:0000256" key="6">
    <source>
        <dbReference type="ARBA" id="ARBA00022777"/>
    </source>
</evidence>
<comment type="catalytic activity">
    <reaction evidence="1">
        <text>ATP + protein L-histidine = ADP + protein N-phospho-L-histidine.</text>
        <dbReference type="EC" id="2.7.13.3"/>
    </reaction>
</comment>
<evidence type="ECO:0000256" key="9">
    <source>
        <dbReference type="SAM" id="Coils"/>
    </source>
</evidence>
<keyword evidence="13" id="KW-1185">Reference proteome</keyword>
<evidence type="ECO:0000256" key="8">
    <source>
        <dbReference type="ARBA" id="ARBA00023012"/>
    </source>
</evidence>
<evidence type="ECO:0000256" key="10">
    <source>
        <dbReference type="SAM" id="Phobius"/>
    </source>
</evidence>
<evidence type="ECO:0000259" key="11">
    <source>
        <dbReference type="PROSITE" id="PS50109"/>
    </source>
</evidence>
<keyword evidence="10" id="KW-1133">Transmembrane helix</keyword>
<keyword evidence="4" id="KW-0808">Transferase</keyword>
<dbReference type="InterPro" id="IPR003594">
    <property type="entry name" value="HATPase_dom"/>
</dbReference>
<comment type="caution">
    <text evidence="12">The sequence shown here is derived from an EMBL/GenBank/DDBJ whole genome shotgun (WGS) entry which is preliminary data.</text>
</comment>
<keyword evidence="7" id="KW-0067">ATP-binding</keyword>
<evidence type="ECO:0000256" key="1">
    <source>
        <dbReference type="ARBA" id="ARBA00000085"/>
    </source>
</evidence>
<feature type="transmembrane region" description="Helical" evidence="10">
    <location>
        <begin position="82"/>
        <end position="101"/>
    </location>
</feature>
<sequence>MNWKTWFDRYRKLGIAQDLSFDLAQRIELLNLGVLFLICINLLNALFFANVVRSPEVYNYFFATILMYLAFPMLNHWHMHRVARFGFSIYIHLNILLFVYLFGKETLFQYYYTTTIMVSVLLFTKEETGLRLLAVAMPFACTLFLYKGQFAPQFPLSEAVVGMVRFNTLLSLALINLFVVWVSDWQLRRNSHILDKLTKQTEAQKELLRKREEILRKEREKIIVHQQNLENIIHQRTKALIEKQEELQTLLKDHQRKIFELEETKEKLSKAQQEALKFVQTVAYSADCIILSNLEGDVIYINPAGQELLRLKENASINLKELLEANSRESFERIAPLLYEQKHWRGELNLIGQGSGVPIVCDALLFLVQDKNKEHTICLAGIFRDIREQKAAQQQMQQMQLHLAEKEKMASIGLLTAGIAHELKNPINFILGSTAPFRRYVDYLQSIMECVEEVVASPGKQSIEKLKMLARQASGDQILQDIKDLSDSIEEGARRINTIISELLTFARTEDQMQFCNLNALIEQSLRFIKPELSKRKIELDWQGSQHLPAIEAFPARLQQVIINLCTNAIHAMPHGGKLRIRTWHMKEREVMITVEDTGSGMPEHVRRHIFEPFYTTKKTGEGTGLGLFIVYGIVEQHGGSITVESQEGKGSVFKIQLPIQHAREDE</sequence>
<dbReference type="CDD" id="cd00082">
    <property type="entry name" value="HisKA"/>
    <property type="match status" value="1"/>
</dbReference>
<dbReference type="PROSITE" id="PS50109">
    <property type="entry name" value="HIS_KIN"/>
    <property type="match status" value="1"/>
</dbReference>
<keyword evidence="6 12" id="KW-0418">Kinase</keyword>
<feature type="transmembrane region" description="Helical" evidence="10">
    <location>
        <begin position="166"/>
        <end position="187"/>
    </location>
</feature>
<dbReference type="RefSeq" id="WP_166917970.1">
    <property type="nucleotide sequence ID" value="NZ_JAASRN010000001.1"/>
</dbReference>
<dbReference type="InterPro" id="IPR003661">
    <property type="entry name" value="HisK_dim/P_dom"/>
</dbReference>
<dbReference type="EMBL" id="JAASRN010000001">
    <property type="protein sequence ID" value="NIK72652.1"/>
    <property type="molecule type" value="Genomic_DNA"/>
</dbReference>
<dbReference type="SMART" id="SM00388">
    <property type="entry name" value="HisKA"/>
    <property type="match status" value="1"/>
</dbReference>
<reference evidence="12 13" key="1">
    <citation type="submission" date="2020-03" db="EMBL/GenBank/DDBJ databases">
        <title>Genomic Encyclopedia of Type Strains, Phase IV (KMG-IV): sequencing the most valuable type-strain genomes for metagenomic binning, comparative biology and taxonomic classification.</title>
        <authorList>
            <person name="Goeker M."/>
        </authorList>
    </citation>
    <scope>NUCLEOTIDE SEQUENCE [LARGE SCALE GENOMIC DNA]</scope>
    <source>
        <strain evidence="12 13">DSM 5718</strain>
    </source>
</reference>
<dbReference type="Gene3D" id="3.30.450.20">
    <property type="entry name" value="PAS domain"/>
    <property type="match status" value="1"/>
</dbReference>
<dbReference type="InterPro" id="IPR005467">
    <property type="entry name" value="His_kinase_dom"/>
</dbReference>
<keyword evidence="10" id="KW-0812">Transmembrane</keyword>
<organism evidence="12 13">
    <name type="scientific">Thermonema lapsum</name>
    <dbReference type="NCBI Taxonomy" id="28195"/>
    <lineage>
        <taxon>Bacteria</taxon>
        <taxon>Pseudomonadati</taxon>
        <taxon>Bacteroidota</taxon>
        <taxon>Cytophagia</taxon>
        <taxon>Cytophagales</taxon>
        <taxon>Thermonemataceae</taxon>
        <taxon>Thermonema</taxon>
    </lineage>
</organism>
<dbReference type="Proteomes" id="UP000537126">
    <property type="component" value="Unassembled WGS sequence"/>
</dbReference>
<feature type="transmembrane region" description="Helical" evidence="10">
    <location>
        <begin position="57"/>
        <end position="75"/>
    </location>
</feature>
<gene>
    <name evidence="12" type="ORF">FHS56_000138</name>
</gene>
<evidence type="ECO:0000313" key="13">
    <source>
        <dbReference type="Proteomes" id="UP000537126"/>
    </source>
</evidence>
<dbReference type="SUPFAM" id="SSF55874">
    <property type="entry name" value="ATPase domain of HSP90 chaperone/DNA topoisomerase II/histidine kinase"/>
    <property type="match status" value="1"/>
</dbReference>
<dbReference type="PRINTS" id="PR00344">
    <property type="entry name" value="BCTRLSENSOR"/>
</dbReference>
<evidence type="ECO:0000256" key="7">
    <source>
        <dbReference type="ARBA" id="ARBA00022840"/>
    </source>
</evidence>
<dbReference type="Gene3D" id="3.30.565.10">
    <property type="entry name" value="Histidine kinase-like ATPase, C-terminal domain"/>
    <property type="match status" value="1"/>
</dbReference>
<keyword evidence="3" id="KW-0597">Phosphoprotein</keyword>
<keyword evidence="9" id="KW-0175">Coiled coil</keyword>
<dbReference type="InterPro" id="IPR004358">
    <property type="entry name" value="Sig_transdc_His_kin-like_C"/>
</dbReference>
<dbReference type="Pfam" id="PF13426">
    <property type="entry name" value="PAS_9"/>
    <property type="match status" value="1"/>
</dbReference>
<dbReference type="GO" id="GO:0000155">
    <property type="term" value="F:phosphorelay sensor kinase activity"/>
    <property type="evidence" value="ECO:0007669"/>
    <property type="project" value="InterPro"/>
</dbReference>
<dbReference type="AlphaFoldDB" id="A0A846MMJ8"/>
<dbReference type="Gene3D" id="1.10.287.130">
    <property type="match status" value="1"/>
</dbReference>
<feature type="transmembrane region" description="Helical" evidence="10">
    <location>
        <begin position="29"/>
        <end position="51"/>
    </location>
</feature>
<feature type="coiled-coil region" evidence="9">
    <location>
        <begin position="198"/>
        <end position="281"/>
    </location>
</feature>
<dbReference type="SUPFAM" id="SSF47384">
    <property type="entry name" value="Homodimeric domain of signal transducing histidine kinase"/>
    <property type="match status" value="1"/>
</dbReference>
<evidence type="ECO:0000256" key="2">
    <source>
        <dbReference type="ARBA" id="ARBA00012438"/>
    </source>
</evidence>
<dbReference type="PANTHER" id="PTHR43065">
    <property type="entry name" value="SENSOR HISTIDINE KINASE"/>
    <property type="match status" value="1"/>
</dbReference>
<evidence type="ECO:0000256" key="3">
    <source>
        <dbReference type="ARBA" id="ARBA00022553"/>
    </source>
</evidence>
<dbReference type="PANTHER" id="PTHR43065:SF46">
    <property type="entry name" value="C4-DICARBOXYLATE TRANSPORT SENSOR PROTEIN DCTB"/>
    <property type="match status" value="1"/>
</dbReference>
<feature type="transmembrane region" description="Helical" evidence="10">
    <location>
        <begin position="107"/>
        <end position="123"/>
    </location>
</feature>
<dbReference type="SUPFAM" id="SSF55785">
    <property type="entry name" value="PYP-like sensor domain (PAS domain)"/>
    <property type="match status" value="1"/>
</dbReference>